<feature type="coiled-coil region" evidence="1">
    <location>
        <begin position="13"/>
        <end position="40"/>
    </location>
</feature>
<evidence type="ECO:0000313" key="4">
    <source>
        <dbReference type="Proteomes" id="UP000245207"/>
    </source>
</evidence>
<feature type="compositionally biased region" description="Acidic residues" evidence="2">
    <location>
        <begin position="88"/>
        <end position="100"/>
    </location>
</feature>
<evidence type="ECO:0000256" key="2">
    <source>
        <dbReference type="SAM" id="MobiDB-lite"/>
    </source>
</evidence>
<sequence length="100" mass="11462">MMTKFCNNQEAKNNQVDSTLQNQQATLKDLQNQIGQISKMLQERPQGGLPSNTEQNPKDLKAVFTRNQRGQGNKDLGEENEREVVEKDVEEDKEEEVEVE</sequence>
<keyword evidence="1" id="KW-0175">Coiled coil</keyword>
<evidence type="ECO:0000313" key="3">
    <source>
        <dbReference type="EMBL" id="PWA89162.1"/>
    </source>
</evidence>
<feature type="compositionally biased region" description="Basic and acidic residues" evidence="2">
    <location>
        <begin position="75"/>
        <end position="87"/>
    </location>
</feature>
<dbReference type="OrthoDB" id="1272910at2759"/>
<evidence type="ECO:0000256" key="1">
    <source>
        <dbReference type="SAM" id="Coils"/>
    </source>
</evidence>
<comment type="caution">
    <text evidence="3">The sequence shown here is derived from an EMBL/GenBank/DDBJ whole genome shotgun (WGS) entry which is preliminary data.</text>
</comment>
<protein>
    <submittedName>
        <fullName evidence="3">Uncharacterized protein</fullName>
    </submittedName>
</protein>
<proteinExistence type="predicted"/>
<dbReference type="Proteomes" id="UP000245207">
    <property type="component" value="Unassembled WGS sequence"/>
</dbReference>
<reference evidence="3 4" key="1">
    <citation type="journal article" date="2018" name="Mol. Plant">
        <title>The genome of Artemisia annua provides insight into the evolution of Asteraceae family and artemisinin biosynthesis.</title>
        <authorList>
            <person name="Shen Q."/>
            <person name="Zhang L."/>
            <person name="Liao Z."/>
            <person name="Wang S."/>
            <person name="Yan T."/>
            <person name="Shi P."/>
            <person name="Liu M."/>
            <person name="Fu X."/>
            <person name="Pan Q."/>
            <person name="Wang Y."/>
            <person name="Lv Z."/>
            <person name="Lu X."/>
            <person name="Zhang F."/>
            <person name="Jiang W."/>
            <person name="Ma Y."/>
            <person name="Chen M."/>
            <person name="Hao X."/>
            <person name="Li L."/>
            <person name="Tang Y."/>
            <person name="Lv G."/>
            <person name="Zhou Y."/>
            <person name="Sun X."/>
            <person name="Brodelius P.E."/>
            <person name="Rose J.K.C."/>
            <person name="Tang K."/>
        </authorList>
    </citation>
    <scope>NUCLEOTIDE SEQUENCE [LARGE SCALE GENOMIC DNA]</scope>
    <source>
        <strain evidence="4">cv. Huhao1</strain>
        <tissue evidence="3">Leaf</tissue>
    </source>
</reference>
<organism evidence="3 4">
    <name type="scientific">Artemisia annua</name>
    <name type="common">Sweet wormwood</name>
    <dbReference type="NCBI Taxonomy" id="35608"/>
    <lineage>
        <taxon>Eukaryota</taxon>
        <taxon>Viridiplantae</taxon>
        <taxon>Streptophyta</taxon>
        <taxon>Embryophyta</taxon>
        <taxon>Tracheophyta</taxon>
        <taxon>Spermatophyta</taxon>
        <taxon>Magnoliopsida</taxon>
        <taxon>eudicotyledons</taxon>
        <taxon>Gunneridae</taxon>
        <taxon>Pentapetalae</taxon>
        <taxon>asterids</taxon>
        <taxon>campanulids</taxon>
        <taxon>Asterales</taxon>
        <taxon>Asteraceae</taxon>
        <taxon>Asteroideae</taxon>
        <taxon>Anthemideae</taxon>
        <taxon>Artemisiinae</taxon>
        <taxon>Artemisia</taxon>
    </lineage>
</organism>
<accession>A0A2U1PTX5</accession>
<dbReference type="EMBL" id="PKPP01000744">
    <property type="protein sequence ID" value="PWA89162.1"/>
    <property type="molecule type" value="Genomic_DNA"/>
</dbReference>
<feature type="region of interest" description="Disordered" evidence="2">
    <location>
        <begin position="42"/>
        <end position="100"/>
    </location>
</feature>
<dbReference type="AlphaFoldDB" id="A0A2U1PTX5"/>
<keyword evidence="4" id="KW-1185">Reference proteome</keyword>
<gene>
    <name evidence="3" type="ORF">CTI12_AA113060</name>
</gene>
<name>A0A2U1PTX5_ARTAN</name>